<keyword evidence="2" id="KW-0540">Nuclease</keyword>
<dbReference type="InterPro" id="IPR012296">
    <property type="entry name" value="Nuclease_put_TT1808"/>
</dbReference>
<dbReference type="Gene3D" id="3.90.1570.10">
    <property type="entry name" value="tt1808, chain A"/>
    <property type="match status" value="1"/>
</dbReference>
<evidence type="ECO:0000313" key="2">
    <source>
        <dbReference type="EMBL" id="NKZ03252.1"/>
    </source>
</evidence>
<evidence type="ECO:0000259" key="1">
    <source>
        <dbReference type="Pfam" id="PF05685"/>
    </source>
</evidence>
<accession>A0A846YX14</accession>
<keyword evidence="2" id="KW-0378">Hydrolase</keyword>
<comment type="caution">
    <text evidence="2">The sequence shown here is derived from an EMBL/GenBank/DDBJ whole genome shotgun (WGS) entry which is preliminary data.</text>
</comment>
<evidence type="ECO:0000313" key="3">
    <source>
        <dbReference type="Proteomes" id="UP000579250"/>
    </source>
</evidence>
<protein>
    <submittedName>
        <fullName evidence="2">Uma2 family endonuclease</fullName>
    </submittedName>
</protein>
<dbReference type="EMBL" id="JAAXPI010000004">
    <property type="protein sequence ID" value="NKZ03252.1"/>
    <property type="molecule type" value="Genomic_DNA"/>
</dbReference>
<dbReference type="RefSeq" id="WP_067628560.1">
    <property type="nucleotide sequence ID" value="NZ_JAAXPI010000004.1"/>
</dbReference>
<dbReference type="GO" id="GO:0004519">
    <property type="term" value="F:endonuclease activity"/>
    <property type="evidence" value="ECO:0007669"/>
    <property type="project" value="UniProtKB-KW"/>
</dbReference>
<dbReference type="CDD" id="cd06260">
    <property type="entry name" value="DUF820-like"/>
    <property type="match status" value="1"/>
</dbReference>
<dbReference type="SUPFAM" id="SSF52980">
    <property type="entry name" value="Restriction endonuclease-like"/>
    <property type="match status" value="1"/>
</dbReference>
<reference evidence="2 3" key="1">
    <citation type="submission" date="2020-04" db="EMBL/GenBank/DDBJ databases">
        <title>MicrobeNet Type strains.</title>
        <authorList>
            <person name="Nicholson A.C."/>
        </authorList>
    </citation>
    <scope>NUCLEOTIDE SEQUENCE [LARGE SCALE GENOMIC DNA]</scope>
    <source>
        <strain evidence="2 3">ATCC BAA-277</strain>
    </source>
</reference>
<sequence length="205" mass="23056">MPLPAWATDPSSLLITKEQYEALPEEVCKSIEVVDGSVIFCESPSPRHQRVLRNLTRALQDARPANGPCIDVLPDTDMYYVERSCHVTDKGHRFTMRRPDISVLYCLEGDAKLTSANVFTAVEIAGFDSRQRDFQDKKAEYAGQRIPVYLIVALNADETINSVEEYRLDWSGRSYQLAAVHRDALDTELPEGMKLSVGFSELQSV</sequence>
<gene>
    <name evidence="2" type="ORF">HGB48_05740</name>
</gene>
<keyword evidence="3" id="KW-1185">Reference proteome</keyword>
<dbReference type="InterPro" id="IPR008538">
    <property type="entry name" value="Uma2"/>
</dbReference>
<keyword evidence="2" id="KW-0255">Endonuclease</keyword>
<dbReference type="Pfam" id="PF05685">
    <property type="entry name" value="Uma2"/>
    <property type="match status" value="1"/>
</dbReference>
<dbReference type="InterPro" id="IPR011335">
    <property type="entry name" value="Restrct_endonuc-II-like"/>
</dbReference>
<dbReference type="Proteomes" id="UP000579250">
    <property type="component" value="Unassembled WGS sequence"/>
</dbReference>
<proteinExistence type="predicted"/>
<organism evidence="2 3">
    <name type="scientific">Actinomadura latina</name>
    <dbReference type="NCBI Taxonomy" id="163603"/>
    <lineage>
        <taxon>Bacteria</taxon>
        <taxon>Bacillati</taxon>
        <taxon>Actinomycetota</taxon>
        <taxon>Actinomycetes</taxon>
        <taxon>Streptosporangiales</taxon>
        <taxon>Thermomonosporaceae</taxon>
        <taxon>Actinomadura</taxon>
    </lineage>
</organism>
<dbReference type="AlphaFoldDB" id="A0A846YX14"/>
<feature type="domain" description="Putative restriction endonuclease" evidence="1">
    <location>
        <begin position="18"/>
        <end position="192"/>
    </location>
</feature>
<name>A0A846YX14_9ACTN</name>